<dbReference type="RefSeq" id="XP_034265084.1">
    <property type="nucleotide sequence ID" value="XM_034409193.2"/>
</dbReference>
<feature type="binding site" evidence="17">
    <location>
        <position position="210"/>
    </location>
    <ligand>
        <name>Zn(2+)</name>
        <dbReference type="ChEBI" id="CHEBI:29105"/>
        <label>2</label>
        <note>catalytic</note>
    </ligand>
</feature>
<evidence type="ECO:0000256" key="18">
    <source>
        <dbReference type="PIRSR" id="PIRSR621190-5"/>
    </source>
</evidence>
<evidence type="ECO:0000256" key="19">
    <source>
        <dbReference type="SAM" id="SignalP"/>
    </source>
</evidence>
<evidence type="ECO:0000256" key="6">
    <source>
        <dbReference type="ARBA" id="ARBA00022723"/>
    </source>
</evidence>
<organism evidence="21 22">
    <name type="scientific">Pantherophis guttatus</name>
    <name type="common">Corn snake</name>
    <name type="synonym">Elaphe guttata</name>
    <dbReference type="NCBI Taxonomy" id="94885"/>
    <lineage>
        <taxon>Eukaryota</taxon>
        <taxon>Metazoa</taxon>
        <taxon>Chordata</taxon>
        <taxon>Craniata</taxon>
        <taxon>Vertebrata</taxon>
        <taxon>Euteleostomi</taxon>
        <taxon>Lepidosauria</taxon>
        <taxon>Squamata</taxon>
        <taxon>Bifurcata</taxon>
        <taxon>Unidentata</taxon>
        <taxon>Episquamata</taxon>
        <taxon>Toxicofera</taxon>
        <taxon>Serpentes</taxon>
        <taxon>Colubroidea</taxon>
        <taxon>Colubridae</taxon>
        <taxon>Colubrinae</taxon>
        <taxon>Pantherophis</taxon>
    </lineage>
</organism>
<keyword evidence="3" id="KW-0964">Secreted</keyword>
<dbReference type="AlphaFoldDB" id="A0A6P9B673"/>
<keyword evidence="8" id="KW-0378">Hydrolase</keyword>
<dbReference type="GO" id="GO:0005615">
    <property type="term" value="C:extracellular space"/>
    <property type="evidence" value="ECO:0007669"/>
    <property type="project" value="TreeGrafter"/>
</dbReference>
<dbReference type="PRINTS" id="PR00138">
    <property type="entry name" value="MATRIXIN"/>
</dbReference>
<keyword evidence="5" id="KW-0645">Protease</keyword>
<feature type="binding site" evidence="17">
    <location>
        <position position="193"/>
    </location>
    <ligand>
        <name>Ca(2+)</name>
        <dbReference type="ChEBI" id="CHEBI:29108"/>
        <label>3</label>
    </ligand>
</feature>
<protein>
    <submittedName>
        <fullName evidence="22">Matrix metalloproteinase-18-like</fullName>
    </submittedName>
</protein>
<keyword evidence="6 17" id="KW-0479">Metal-binding</keyword>
<keyword evidence="13" id="KW-0865">Zymogen</keyword>
<reference evidence="22" key="1">
    <citation type="submission" date="2025-08" db="UniProtKB">
        <authorList>
            <consortium name="RefSeq"/>
        </authorList>
    </citation>
    <scope>IDENTIFICATION</scope>
    <source>
        <tissue evidence="22">Blood</tissue>
    </source>
</reference>
<evidence type="ECO:0000256" key="12">
    <source>
        <dbReference type="ARBA" id="ARBA00023105"/>
    </source>
</evidence>
<evidence type="ECO:0000256" key="14">
    <source>
        <dbReference type="ARBA" id="ARBA00023157"/>
    </source>
</evidence>
<feature type="binding site" evidence="17">
    <location>
        <position position="117"/>
    </location>
    <ligand>
        <name>Ca(2+)</name>
        <dbReference type="ChEBI" id="CHEBI:29108"/>
        <label>1</label>
    </ligand>
</feature>
<evidence type="ECO:0000313" key="22">
    <source>
        <dbReference type="RefSeq" id="XP_034265084.1"/>
    </source>
</evidence>
<gene>
    <name evidence="22" type="primary">LOC117660863</name>
</gene>
<dbReference type="FunFam" id="3.40.390.10:FF:000007">
    <property type="entry name" value="Collagenase 3"/>
    <property type="match status" value="1"/>
</dbReference>
<dbReference type="KEGG" id="pgut:117660863"/>
<keyword evidence="14" id="KW-1015">Disulfide bond</keyword>
<keyword evidence="7 19" id="KW-0732">Signal</keyword>
<feature type="binding site" evidence="17">
    <location>
        <position position="184"/>
    </location>
    <ligand>
        <name>Ca(2+)</name>
        <dbReference type="ChEBI" id="CHEBI:29108"/>
        <label>2</label>
    </ligand>
</feature>
<evidence type="ECO:0000256" key="4">
    <source>
        <dbReference type="ARBA" id="ARBA00022530"/>
    </source>
</evidence>
<dbReference type="Pfam" id="PF01471">
    <property type="entry name" value="PG_binding_1"/>
    <property type="match status" value="1"/>
</dbReference>
<feature type="binding site" evidence="17">
    <location>
        <position position="162"/>
    </location>
    <ligand>
        <name>Zn(2+)</name>
        <dbReference type="ChEBI" id="CHEBI:29105"/>
        <label>1</label>
    </ligand>
</feature>
<keyword evidence="21" id="KW-1185">Reference proteome</keyword>
<evidence type="ECO:0000256" key="9">
    <source>
        <dbReference type="ARBA" id="ARBA00022833"/>
    </source>
</evidence>
<dbReference type="PANTHER" id="PTHR10201:SF165">
    <property type="entry name" value="COLLAGENASE 3"/>
    <property type="match status" value="1"/>
</dbReference>
<feature type="binding site" evidence="17">
    <location>
        <position position="175"/>
    </location>
    <ligand>
        <name>Zn(2+)</name>
        <dbReference type="ChEBI" id="CHEBI:29105"/>
        <label>1</label>
    </ligand>
</feature>
<feature type="binding site" evidence="17">
    <location>
        <position position="167"/>
    </location>
    <ligand>
        <name>Ca(2+)</name>
        <dbReference type="ChEBI" id="CHEBI:29108"/>
        <label>3</label>
    </ligand>
</feature>
<evidence type="ECO:0000256" key="5">
    <source>
        <dbReference type="ARBA" id="ARBA00022670"/>
    </source>
</evidence>
<dbReference type="OMA" id="FFPTYHK"/>
<dbReference type="GO" id="GO:0008270">
    <property type="term" value="F:zinc ion binding"/>
    <property type="evidence" value="ECO:0007669"/>
    <property type="project" value="InterPro"/>
</dbReference>
<feature type="domain" description="Peptidase metallopeptidase" evidence="20">
    <location>
        <begin position="98"/>
        <end position="256"/>
    </location>
</feature>
<evidence type="ECO:0000256" key="7">
    <source>
        <dbReference type="ARBA" id="ARBA00022729"/>
    </source>
</evidence>
<dbReference type="GeneID" id="117660863"/>
<evidence type="ECO:0000256" key="10">
    <source>
        <dbReference type="ARBA" id="ARBA00022837"/>
    </source>
</evidence>
<keyword evidence="4" id="KW-0272">Extracellular matrix</keyword>
<keyword evidence="10 17" id="KW-0106">Calcium</keyword>
<dbReference type="PANTHER" id="PTHR10201">
    <property type="entry name" value="MATRIX METALLOPROTEINASE"/>
    <property type="match status" value="1"/>
</dbReference>
<dbReference type="InterPro" id="IPR021190">
    <property type="entry name" value="Pept_M10A"/>
</dbReference>
<dbReference type="InterPro" id="IPR002477">
    <property type="entry name" value="Peptidoglycan-bd-like"/>
</dbReference>
<dbReference type="GO" id="GO:0004222">
    <property type="term" value="F:metalloendopeptidase activity"/>
    <property type="evidence" value="ECO:0007669"/>
    <property type="project" value="InterPro"/>
</dbReference>
<keyword evidence="9 17" id="KW-0862">Zinc</keyword>
<evidence type="ECO:0000256" key="8">
    <source>
        <dbReference type="ARBA" id="ARBA00022801"/>
    </source>
</evidence>
<keyword evidence="15" id="KW-0325">Glycoprotein</keyword>
<evidence type="ECO:0000259" key="20">
    <source>
        <dbReference type="SMART" id="SM00235"/>
    </source>
</evidence>
<feature type="binding site" description="in inhibited form" evidence="17">
    <location>
        <position position="86"/>
    </location>
    <ligand>
        <name>Zn(2+)</name>
        <dbReference type="ChEBI" id="CHEBI:29105"/>
        <label>2</label>
        <note>catalytic</note>
    </ligand>
</feature>
<comment type="subcellular location">
    <subcellularLocation>
        <location evidence="1">Secreted</location>
        <location evidence="1">Extracellular space</location>
        <location evidence="1">Extracellular matrix</location>
    </subcellularLocation>
</comment>
<evidence type="ECO:0000256" key="1">
    <source>
        <dbReference type="ARBA" id="ARBA00004498"/>
    </source>
</evidence>
<dbReference type="SUPFAM" id="SSF47090">
    <property type="entry name" value="PGBD-like"/>
    <property type="match status" value="1"/>
</dbReference>
<evidence type="ECO:0000256" key="15">
    <source>
        <dbReference type="ARBA" id="ARBA00023180"/>
    </source>
</evidence>
<name>A0A6P9B673_PANGU</name>
<feature type="binding site" evidence="17">
    <location>
        <position position="150"/>
    </location>
    <ligand>
        <name>Ca(2+)</name>
        <dbReference type="ChEBI" id="CHEBI:29108"/>
        <label>2</label>
    </ligand>
</feature>
<feature type="binding site" evidence="17">
    <location>
        <position position="190"/>
    </location>
    <ligand>
        <name>Ca(2+)</name>
        <dbReference type="ChEBI" id="CHEBI:29108"/>
        <label>3</label>
    </ligand>
</feature>
<feature type="binding site" evidence="17">
    <location>
        <position position="214"/>
    </location>
    <ligand>
        <name>Zn(2+)</name>
        <dbReference type="ChEBI" id="CHEBI:29105"/>
        <label>2</label>
        <note>catalytic</note>
    </ligand>
</feature>
<feature type="binding site" evidence="17">
    <location>
        <position position="228"/>
    </location>
    <ligand>
        <name>Zn(2+)</name>
        <dbReference type="ChEBI" id="CHEBI:29105"/>
        <label>2</label>
        <note>catalytic</note>
    </ligand>
</feature>
<feature type="short sequence motif" description="Cysteine switch" evidence="18">
    <location>
        <begin position="84"/>
        <end position="91"/>
    </location>
</feature>
<feature type="active site" evidence="16">
    <location>
        <position position="211"/>
    </location>
</feature>
<feature type="binding site" evidence="17">
    <location>
        <position position="186"/>
    </location>
    <ligand>
        <name>Ca(2+)</name>
        <dbReference type="ChEBI" id="CHEBI:29108"/>
        <label>2</label>
    </ligand>
</feature>
<keyword evidence="11" id="KW-0482">Metalloprotease</keyword>
<proteinExistence type="inferred from homology"/>
<dbReference type="InterPro" id="IPR001818">
    <property type="entry name" value="Pept_M10_metallopeptidase"/>
</dbReference>
<evidence type="ECO:0000256" key="16">
    <source>
        <dbReference type="PIRSR" id="PIRSR621190-1"/>
    </source>
</evidence>
<dbReference type="GO" id="GO:0006508">
    <property type="term" value="P:proteolysis"/>
    <property type="evidence" value="ECO:0007669"/>
    <property type="project" value="UniProtKB-KW"/>
</dbReference>
<comment type="similarity">
    <text evidence="2">Belongs to the peptidase M10A family.</text>
</comment>
<dbReference type="InParanoid" id="A0A6P9B673"/>
<dbReference type="InterPro" id="IPR036365">
    <property type="entry name" value="PGBD-like_sf"/>
</dbReference>
<dbReference type="Gene3D" id="3.40.390.10">
    <property type="entry name" value="Collagenase (Catalytic Domain)"/>
    <property type="match status" value="1"/>
</dbReference>
<evidence type="ECO:0000256" key="17">
    <source>
        <dbReference type="PIRSR" id="PIRSR621190-2"/>
    </source>
</evidence>
<sequence length="258" mass="29265">MMYILICAAVFLPSLFAIPKGPSAVDGPSAEDTKLLQVYLDKFFPTYHKNGLSLQERLREMQKFFHLAVTGKMDKDTLNVMKQPRCGVSDVSEGQKAPIRIWNKKVLTYRINNYTPDLPRRTIEAAIARAFQVWSDVTPLTFQKVFRAADIEIAFVHGEHGDYSPFDRQGGVLAHAYYPGSGIGGDTHFDEAEKWSSYNREVNLFLVAAHEFGHALGLSHSNVVGSLMYPTYSYTNPQIFRLPSNDRRRIQRLYGARK</sequence>
<evidence type="ECO:0000256" key="3">
    <source>
        <dbReference type="ARBA" id="ARBA00022525"/>
    </source>
</evidence>
<dbReference type="SMART" id="SM00235">
    <property type="entry name" value="ZnMc"/>
    <property type="match status" value="1"/>
</dbReference>
<evidence type="ECO:0000256" key="13">
    <source>
        <dbReference type="ARBA" id="ARBA00023145"/>
    </source>
</evidence>
<dbReference type="GO" id="GO:0031012">
    <property type="term" value="C:extracellular matrix"/>
    <property type="evidence" value="ECO:0007669"/>
    <property type="project" value="InterPro"/>
</dbReference>
<comment type="cofactor">
    <cofactor evidence="17">
        <name>Ca(2+)</name>
        <dbReference type="ChEBI" id="CHEBI:29108"/>
    </cofactor>
    <text evidence="17">Can bind about 5 Ca(2+) ions per subunit.</text>
</comment>
<comment type="cofactor">
    <cofactor evidence="17">
        <name>Zn(2+)</name>
        <dbReference type="ChEBI" id="CHEBI:29105"/>
    </cofactor>
    <text evidence="17">Binds 2 Zn(2+) ions per subunit.</text>
</comment>
<evidence type="ECO:0000256" key="11">
    <source>
        <dbReference type="ARBA" id="ARBA00023049"/>
    </source>
</evidence>
<feature type="binding site" evidence="17">
    <location>
        <position position="220"/>
    </location>
    <ligand>
        <name>Zn(2+)</name>
        <dbReference type="ChEBI" id="CHEBI:29105"/>
        <label>2</label>
        <note>catalytic</note>
    </ligand>
</feature>
<accession>A0A6P9B673</accession>
<dbReference type="InterPro" id="IPR024079">
    <property type="entry name" value="MetalloPept_cat_dom_sf"/>
</dbReference>
<dbReference type="InterPro" id="IPR006026">
    <property type="entry name" value="Peptidase_Metallo"/>
</dbReference>
<feature type="binding site" evidence="17">
    <location>
        <position position="188"/>
    </location>
    <ligand>
        <name>Zn(2+)</name>
        <dbReference type="ChEBI" id="CHEBI:29105"/>
        <label>1</label>
    </ligand>
</feature>
<dbReference type="OrthoDB" id="406838at2759"/>
<feature type="chain" id="PRO_5027763442" evidence="19">
    <location>
        <begin position="18"/>
        <end position="258"/>
    </location>
</feature>
<feature type="binding site" evidence="17">
    <location>
        <position position="160"/>
    </location>
    <ligand>
        <name>Zn(2+)</name>
        <dbReference type="ChEBI" id="CHEBI:29105"/>
        <label>1</label>
    </ligand>
</feature>
<dbReference type="GO" id="GO:0030574">
    <property type="term" value="P:collagen catabolic process"/>
    <property type="evidence" value="ECO:0007669"/>
    <property type="project" value="UniProtKB-KW"/>
</dbReference>
<dbReference type="CDD" id="cd04278">
    <property type="entry name" value="ZnMc_MMP"/>
    <property type="match status" value="1"/>
</dbReference>
<feature type="binding site" evidence="17">
    <location>
        <position position="193"/>
    </location>
    <ligand>
        <name>Ca(2+)</name>
        <dbReference type="ChEBI" id="CHEBI:29108"/>
        <label>1</label>
    </ligand>
</feature>
<feature type="signal peptide" evidence="19">
    <location>
        <begin position="1"/>
        <end position="17"/>
    </location>
</feature>
<dbReference type="InterPro" id="IPR033739">
    <property type="entry name" value="M10A_MMP"/>
</dbReference>
<dbReference type="Pfam" id="PF00413">
    <property type="entry name" value="Peptidase_M10"/>
    <property type="match status" value="1"/>
</dbReference>
<evidence type="ECO:0000256" key="2">
    <source>
        <dbReference type="ARBA" id="ARBA00010370"/>
    </source>
</evidence>
<dbReference type="Proteomes" id="UP001652622">
    <property type="component" value="Unplaced"/>
</dbReference>
<keyword evidence="12" id="KW-0177">Collagen degradation</keyword>
<dbReference type="SUPFAM" id="SSF55486">
    <property type="entry name" value="Metalloproteases ('zincins'), catalytic domain"/>
    <property type="match status" value="1"/>
</dbReference>
<dbReference type="GO" id="GO:0030198">
    <property type="term" value="P:extracellular matrix organization"/>
    <property type="evidence" value="ECO:0007669"/>
    <property type="project" value="TreeGrafter"/>
</dbReference>
<evidence type="ECO:0000313" key="21">
    <source>
        <dbReference type="Proteomes" id="UP001652622"/>
    </source>
</evidence>